<proteinExistence type="predicted"/>
<gene>
    <name evidence="1" type="ORF">CYMTET_50924</name>
</gene>
<organism evidence="1 2">
    <name type="scientific">Cymbomonas tetramitiformis</name>
    <dbReference type="NCBI Taxonomy" id="36881"/>
    <lineage>
        <taxon>Eukaryota</taxon>
        <taxon>Viridiplantae</taxon>
        <taxon>Chlorophyta</taxon>
        <taxon>Pyramimonadophyceae</taxon>
        <taxon>Pyramimonadales</taxon>
        <taxon>Pyramimonadaceae</taxon>
        <taxon>Cymbomonas</taxon>
    </lineage>
</organism>
<dbReference type="Proteomes" id="UP001190700">
    <property type="component" value="Unassembled WGS sequence"/>
</dbReference>
<accession>A0AAE0ESY0</accession>
<dbReference type="AlphaFoldDB" id="A0AAE0ESY0"/>
<evidence type="ECO:0000313" key="2">
    <source>
        <dbReference type="Proteomes" id="UP001190700"/>
    </source>
</evidence>
<protein>
    <submittedName>
        <fullName evidence="1">Uncharacterized protein</fullName>
    </submittedName>
</protein>
<keyword evidence="2" id="KW-1185">Reference proteome</keyword>
<evidence type="ECO:0000313" key="1">
    <source>
        <dbReference type="EMBL" id="KAK3239124.1"/>
    </source>
</evidence>
<name>A0AAE0ESY0_9CHLO</name>
<reference evidence="1 2" key="1">
    <citation type="journal article" date="2015" name="Genome Biol. Evol.">
        <title>Comparative Genomics of a Bacterivorous Green Alga Reveals Evolutionary Causalities and Consequences of Phago-Mixotrophic Mode of Nutrition.</title>
        <authorList>
            <person name="Burns J.A."/>
            <person name="Paasch A."/>
            <person name="Narechania A."/>
            <person name="Kim E."/>
        </authorList>
    </citation>
    <scope>NUCLEOTIDE SEQUENCE [LARGE SCALE GENOMIC DNA]</scope>
    <source>
        <strain evidence="1 2">PLY_AMNH</strain>
    </source>
</reference>
<dbReference type="EMBL" id="LGRX02034021">
    <property type="protein sequence ID" value="KAK3239124.1"/>
    <property type="molecule type" value="Genomic_DNA"/>
</dbReference>
<comment type="caution">
    <text evidence="1">The sequence shown here is derived from an EMBL/GenBank/DDBJ whole genome shotgun (WGS) entry which is preliminary data.</text>
</comment>
<sequence length="96" mass="10208">MQFSVAEGRSWLPAMEPTVRLYIAPQMSKAAIKAAIFPPSTAPTRTWGLPQAVKGMSSLQVREPGEQELEHMMRTWLPVSGGGEPCAALAALGASA</sequence>